<dbReference type="Gene3D" id="1.20.120.450">
    <property type="entry name" value="dinb family like domain"/>
    <property type="match status" value="1"/>
</dbReference>
<dbReference type="InterPro" id="IPR017520">
    <property type="entry name" value="CHP03086"/>
</dbReference>
<protein>
    <recommendedName>
        <fullName evidence="1">Mycothiol-dependent maleylpyruvate isomerase metal-binding domain-containing protein</fullName>
    </recommendedName>
</protein>
<sequence>MDMTQDPRPLYLLALGQLEKLIAEVTPGALGNATPCTEYDLRALLSHTVGGVHRLAYIGEGGRAQDVAAACGEIEDDEWPAVFERARARVTAAWAEDAKLDRPSVAPWGEVPGRGALGGYVMEAVTHSWDIARALDSTLPLDDALAVAALGIAEAVLPADIRGFVPFGEVRPVPADAAPYARLAGWLGREA</sequence>
<dbReference type="InterPro" id="IPR024344">
    <property type="entry name" value="MDMPI_metal-binding"/>
</dbReference>
<dbReference type="GO" id="GO:0046872">
    <property type="term" value="F:metal ion binding"/>
    <property type="evidence" value="ECO:0007669"/>
    <property type="project" value="InterPro"/>
</dbReference>
<accession>A0A919FF86</accession>
<dbReference type="GeneID" id="95351897"/>
<dbReference type="Pfam" id="PF11716">
    <property type="entry name" value="MDMPI_N"/>
    <property type="match status" value="1"/>
</dbReference>
<organism evidence="2 3">
    <name type="scientific">Kitasatospora indigofera</name>
    <dbReference type="NCBI Taxonomy" id="67307"/>
    <lineage>
        <taxon>Bacteria</taxon>
        <taxon>Bacillati</taxon>
        <taxon>Actinomycetota</taxon>
        <taxon>Actinomycetes</taxon>
        <taxon>Kitasatosporales</taxon>
        <taxon>Streptomycetaceae</taxon>
        <taxon>Kitasatospora</taxon>
    </lineage>
</organism>
<evidence type="ECO:0000259" key="1">
    <source>
        <dbReference type="Pfam" id="PF11716"/>
    </source>
</evidence>
<comment type="caution">
    <text evidence="2">The sequence shown here is derived from an EMBL/GenBank/DDBJ whole genome shotgun (WGS) entry which is preliminary data.</text>
</comment>
<dbReference type="EMBL" id="BNBO01000005">
    <property type="protein sequence ID" value="GHH63923.1"/>
    <property type="molecule type" value="Genomic_DNA"/>
</dbReference>
<dbReference type="SUPFAM" id="SSF109854">
    <property type="entry name" value="DinB/YfiT-like putative metalloenzymes"/>
    <property type="match status" value="1"/>
</dbReference>
<dbReference type="InterPro" id="IPR034660">
    <property type="entry name" value="DinB/YfiT-like"/>
</dbReference>
<reference evidence="2" key="2">
    <citation type="submission" date="2020-09" db="EMBL/GenBank/DDBJ databases">
        <authorList>
            <person name="Sun Q."/>
            <person name="Ohkuma M."/>
        </authorList>
    </citation>
    <scope>NUCLEOTIDE SEQUENCE</scope>
    <source>
        <strain evidence="2">JCM 4646</strain>
    </source>
</reference>
<keyword evidence="3" id="KW-1185">Reference proteome</keyword>
<dbReference type="NCBIfam" id="TIGR03086">
    <property type="entry name" value="TIGR03086 family metal-binding protein"/>
    <property type="match status" value="1"/>
</dbReference>
<dbReference type="AlphaFoldDB" id="A0A919FF86"/>
<dbReference type="RefSeq" id="WP_190209913.1">
    <property type="nucleotide sequence ID" value="NZ_BNBO01000005.1"/>
</dbReference>
<feature type="domain" description="Mycothiol-dependent maleylpyruvate isomerase metal-binding" evidence="1">
    <location>
        <begin position="15"/>
        <end position="132"/>
    </location>
</feature>
<evidence type="ECO:0000313" key="2">
    <source>
        <dbReference type="EMBL" id="GHH63923.1"/>
    </source>
</evidence>
<gene>
    <name evidence="2" type="ORF">GCM10018781_14010</name>
</gene>
<dbReference type="InterPro" id="IPR017517">
    <property type="entry name" value="Maleyloyr_isom"/>
</dbReference>
<proteinExistence type="predicted"/>
<dbReference type="Proteomes" id="UP000617734">
    <property type="component" value="Unassembled WGS sequence"/>
</dbReference>
<evidence type="ECO:0000313" key="3">
    <source>
        <dbReference type="Proteomes" id="UP000617734"/>
    </source>
</evidence>
<reference evidence="2" key="1">
    <citation type="journal article" date="2014" name="Int. J. Syst. Evol. Microbiol.">
        <title>Complete genome sequence of Corynebacterium casei LMG S-19264T (=DSM 44701T), isolated from a smear-ripened cheese.</title>
        <authorList>
            <consortium name="US DOE Joint Genome Institute (JGI-PGF)"/>
            <person name="Walter F."/>
            <person name="Albersmeier A."/>
            <person name="Kalinowski J."/>
            <person name="Ruckert C."/>
        </authorList>
    </citation>
    <scope>NUCLEOTIDE SEQUENCE</scope>
    <source>
        <strain evidence="2">JCM 4646</strain>
    </source>
</reference>
<name>A0A919FF86_9ACTN</name>
<dbReference type="NCBIfam" id="TIGR03083">
    <property type="entry name" value="maleylpyruvate isomerase family mycothiol-dependent enzyme"/>
    <property type="match status" value="1"/>
</dbReference>